<evidence type="ECO:0000256" key="1">
    <source>
        <dbReference type="SAM" id="MobiDB-lite"/>
    </source>
</evidence>
<dbReference type="AlphaFoldDB" id="U1N285"/>
<name>U1N285_9EURY</name>
<evidence type="ECO:0000313" key="2">
    <source>
        <dbReference type="EMBL" id="ERG96974.1"/>
    </source>
</evidence>
<feature type="compositionally biased region" description="Basic and acidic residues" evidence="1">
    <location>
        <begin position="1"/>
        <end position="11"/>
    </location>
</feature>
<dbReference type="EMBL" id="KE356561">
    <property type="protein sequence ID" value="ERG96974.1"/>
    <property type="molecule type" value="Genomic_DNA"/>
</dbReference>
<evidence type="ECO:0000313" key="3">
    <source>
        <dbReference type="Proteomes" id="UP000030710"/>
    </source>
</evidence>
<dbReference type="Proteomes" id="UP000030710">
    <property type="component" value="Unassembled WGS sequence"/>
</dbReference>
<gene>
    <name evidence="2" type="ORF">J07HQW2_03460</name>
</gene>
<reference evidence="2 3" key="1">
    <citation type="journal article" date="2013" name="PLoS ONE">
        <title>Assembly-driven community genomics of a hypersaline microbial ecosystem.</title>
        <authorList>
            <person name="Podell S."/>
            <person name="Ugalde J.A."/>
            <person name="Narasingarao P."/>
            <person name="Banfield J.F."/>
            <person name="Heidelberg K.B."/>
            <person name="Allen E.E."/>
        </authorList>
    </citation>
    <scope>NUCLEOTIDE SEQUENCE [LARGE SCALE GENOMIC DNA]</scope>
    <source>
        <strain evidence="3">J07HQW2</strain>
    </source>
</reference>
<feature type="region of interest" description="Disordered" evidence="1">
    <location>
        <begin position="1"/>
        <end position="32"/>
    </location>
</feature>
<organism evidence="2 3">
    <name type="scientific">Haloquadratum walsbyi J07HQW2</name>
    <dbReference type="NCBI Taxonomy" id="1238425"/>
    <lineage>
        <taxon>Archaea</taxon>
        <taxon>Methanobacteriati</taxon>
        <taxon>Methanobacteriota</taxon>
        <taxon>Stenosarchaea group</taxon>
        <taxon>Halobacteria</taxon>
        <taxon>Halobacteriales</taxon>
        <taxon>Haloferacaceae</taxon>
        <taxon>Haloquadratum</taxon>
    </lineage>
</organism>
<sequence>MSPAHDTDNVERTSIQISEELTDESYEQKHRGDSCDNVIWRLLEPTDNHS</sequence>
<protein>
    <submittedName>
        <fullName evidence="2">Uncharacterized protein</fullName>
    </submittedName>
</protein>
<dbReference type="HOGENOM" id="CLU_3113018_0_0_2"/>
<dbReference type="RefSeq" id="WP_021056436.1">
    <property type="nucleotide sequence ID" value="NZ_KE356561.1"/>
</dbReference>
<accession>U1N285</accession>
<proteinExistence type="predicted"/>